<name>A0A6I6MU39_9CAUL</name>
<gene>
    <name evidence="1" type="ORF">DSM104635_01510</name>
</gene>
<dbReference type="InterPro" id="IPR029063">
    <property type="entry name" value="SAM-dependent_MTases_sf"/>
</dbReference>
<evidence type="ECO:0000313" key="2">
    <source>
        <dbReference type="Proteomes" id="UP000431269"/>
    </source>
</evidence>
<sequence length="329" mass="35283">MAALNTLFNKKKLALTRAKLAAWWDGEAFDEAAALAAFEAKAANENTAADSGADDELFDAPVYDMPPRLAALGLLWGEGRVRPGDSTADGLEPARIGLSSEGVLAVLGPGLEGSLAAVAAAHPGKIEVFEWREETFDALKHGVESAKLDERVSVSRIDLEAHVFTPASFDGLLSTDDFAYCGYPPHLAQQIMKSLKPGACAVVECYVGFKSDALATAFASSFAEPQIRAHGDILQFFTDAGLALEADEDLTDEFLDTARTAFKSLGAKLQEAGAVEPAVARELAWETEAWRVRLLLLAQRRLERRRFILRRPVDDAAPAQAENANAPAG</sequence>
<proteinExistence type="predicted"/>
<dbReference type="Gene3D" id="3.40.50.150">
    <property type="entry name" value="Vaccinia Virus protein VP39"/>
    <property type="match status" value="1"/>
</dbReference>
<organism evidence="1 2">
    <name type="scientific">Terricaulis silvestris</name>
    <dbReference type="NCBI Taxonomy" id="2686094"/>
    <lineage>
        <taxon>Bacteria</taxon>
        <taxon>Pseudomonadati</taxon>
        <taxon>Pseudomonadota</taxon>
        <taxon>Alphaproteobacteria</taxon>
        <taxon>Caulobacterales</taxon>
        <taxon>Caulobacteraceae</taxon>
        <taxon>Terricaulis</taxon>
    </lineage>
</organism>
<keyword evidence="2" id="KW-1185">Reference proteome</keyword>
<protein>
    <recommendedName>
        <fullName evidence="3">Methyltransferase domain protein</fullName>
    </recommendedName>
</protein>
<dbReference type="KEGG" id="tsv:DSM104635_01510"/>
<evidence type="ECO:0000313" key="1">
    <source>
        <dbReference type="EMBL" id="QGZ94683.1"/>
    </source>
</evidence>
<dbReference type="Proteomes" id="UP000431269">
    <property type="component" value="Chromosome"/>
</dbReference>
<dbReference type="SUPFAM" id="SSF53335">
    <property type="entry name" value="S-adenosyl-L-methionine-dependent methyltransferases"/>
    <property type="match status" value="1"/>
</dbReference>
<dbReference type="AlphaFoldDB" id="A0A6I6MU39"/>
<dbReference type="EMBL" id="CP047045">
    <property type="protein sequence ID" value="QGZ94683.1"/>
    <property type="molecule type" value="Genomic_DNA"/>
</dbReference>
<accession>A0A6I6MU39</accession>
<evidence type="ECO:0008006" key="3">
    <source>
        <dbReference type="Google" id="ProtNLM"/>
    </source>
</evidence>
<dbReference type="RefSeq" id="WP_158765605.1">
    <property type="nucleotide sequence ID" value="NZ_CP047045.1"/>
</dbReference>
<reference evidence="2" key="1">
    <citation type="submission" date="2019-12" db="EMBL/GenBank/DDBJ databases">
        <title>Complete genome of Terracaulis silvestris 0127_4.</title>
        <authorList>
            <person name="Vieira S."/>
            <person name="Riedel T."/>
            <person name="Sproer C."/>
            <person name="Pascual J."/>
            <person name="Boedeker C."/>
            <person name="Overmann J."/>
        </authorList>
    </citation>
    <scope>NUCLEOTIDE SEQUENCE [LARGE SCALE GENOMIC DNA]</scope>
    <source>
        <strain evidence="2">0127_4</strain>
    </source>
</reference>